<proteinExistence type="inferred from homology"/>
<dbReference type="GO" id="GO:0030245">
    <property type="term" value="P:cellulose catabolic process"/>
    <property type="evidence" value="ECO:0007669"/>
    <property type="project" value="UniProtKB-KW"/>
</dbReference>
<feature type="transmembrane region" description="Helical" evidence="9">
    <location>
        <begin position="258"/>
        <end position="279"/>
    </location>
</feature>
<dbReference type="InterPro" id="IPR000334">
    <property type="entry name" value="Glyco_hydro_45"/>
</dbReference>
<dbReference type="AlphaFoldDB" id="A0AAV9UP43"/>
<evidence type="ECO:0000313" key="13">
    <source>
        <dbReference type="Proteomes" id="UP001373714"/>
    </source>
</evidence>
<evidence type="ECO:0000256" key="8">
    <source>
        <dbReference type="ARBA" id="ARBA00023326"/>
    </source>
</evidence>
<comment type="catalytic activity">
    <reaction evidence="1">
        <text>Endohydrolysis of (1-&gt;4)-beta-D-glucosidic linkages in cellulose, lichenin and cereal beta-D-glucans.</text>
        <dbReference type="EC" id="3.2.1.4"/>
    </reaction>
</comment>
<evidence type="ECO:0000256" key="2">
    <source>
        <dbReference type="ARBA" id="ARBA00007793"/>
    </source>
</evidence>
<reference evidence="12 13" key="1">
    <citation type="submission" date="2019-10" db="EMBL/GenBank/DDBJ databases">
        <authorList>
            <person name="Palmer J.M."/>
        </authorList>
    </citation>
    <scope>NUCLEOTIDE SEQUENCE [LARGE SCALE GENOMIC DNA]</scope>
    <source>
        <strain evidence="12 13">TWF730</strain>
    </source>
</reference>
<keyword evidence="13" id="KW-1185">Reference proteome</keyword>
<dbReference type="InterPro" id="IPR052288">
    <property type="entry name" value="GH45_Enzymes"/>
</dbReference>
<gene>
    <name evidence="12" type="ORF">TWF730_010196</name>
</gene>
<evidence type="ECO:0000313" key="12">
    <source>
        <dbReference type="EMBL" id="KAK6345853.1"/>
    </source>
</evidence>
<protein>
    <recommendedName>
        <fullName evidence="3">cellulase</fullName>
        <ecNumber evidence="3">3.2.1.4</ecNumber>
    </recommendedName>
</protein>
<evidence type="ECO:0000259" key="11">
    <source>
        <dbReference type="Pfam" id="PF02015"/>
    </source>
</evidence>
<keyword evidence="4" id="KW-0378">Hydrolase</keyword>
<dbReference type="PANTHER" id="PTHR39730:SF1">
    <property type="entry name" value="ENDOGLUCANASE 1"/>
    <property type="match status" value="1"/>
</dbReference>
<evidence type="ECO:0000256" key="1">
    <source>
        <dbReference type="ARBA" id="ARBA00000966"/>
    </source>
</evidence>
<dbReference type="EC" id="3.2.1.4" evidence="3"/>
<keyword evidence="5" id="KW-0136">Cellulose degradation</keyword>
<feature type="chain" id="PRO_5043664851" description="cellulase" evidence="10">
    <location>
        <begin position="24"/>
        <end position="280"/>
    </location>
</feature>
<dbReference type="InterPro" id="IPR036908">
    <property type="entry name" value="RlpA-like_sf"/>
</dbReference>
<accession>A0AAV9UP43</accession>
<dbReference type="EMBL" id="JAVHNS010000008">
    <property type="protein sequence ID" value="KAK6345853.1"/>
    <property type="molecule type" value="Genomic_DNA"/>
</dbReference>
<keyword evidence="10" id="KW-0732">Signal</keyword>
<dbReference type="Proteomes" id="UP001373714">
    <property type="component" value="Unassembled WGS sequence"/>
</dbReference>
<feature type="domain" description="Glycosyl hydrolases family 45 active site" evidence="11">
    <location>
        <begin position="35"/>
        <end position="231"/>
    </location>
</feature>
<dbReference type="PANTHER" id="PTHR39730">
    <property type="entry name" value="ENDOGLUCANASE 1"/>
    <property type="match status" value="1"/>
</dbReference>
<evidence type="ECO:0000256" key="3">
    <source>
        <dbReference type="ARBA" id="ARBA00012601"/>
    </source>
</evidence>
<evidence type="ECO:0000256" key="5">
    <source>
        <dbReference type="ARBA" id="ARBA00023001"/>
    </source>
</evidence>
<feature type="signal peptide" evidence="10">
    <location>
        <begin position="1"/>
        <end position="23"/>
    </location>
</feature>
<evidence type="ECO:0000256" key="4">
    <source>
        <dbReference type="ARBA" id="ARBA00022801"/>
    </source>
</evidence>
<organism evidence="12 13">
    <name type="scientific">Orbilia blumenaviensis</name>
    <dbReference type="NCBI Taxonomy" id="1796055"/>
    <lineage>
        <taxon>Eukaryota</taxon>
        <taxon>Fungi</taxon>
        <taxon>Dikarya</taxon>
        <taxon>Ascomycota</taxon>
        <taxon>Pezizomycotina</taxon>
        <taxon>Orbiliomycetes</taxon>
        <taxon>Orbiliales</taxon>
        <taxon>Orbiliaceae</taxon>
        <taxon>Orbilia</taxon>
    </lineage>
</organism>
<keyword evidence="9" id="KW-0812">Transmembrane</keyword>
<keyword evidence="8" id="KW-0624">Polysaccharide degradation</keyword>
<keyword evidence="9" id="KW-0472">Membrane</keyword>
<dbReference type="Gene3D" id="2.40.40.10">
    <property type="entry name" value="RlpA-like domain"/>
    <property type="match status" value="1"/>
</dbReference>
<evidence type="ECO:0000256" key="9">
    <source>
        <dbReference type="SAM" id="Phobius"/>
    </source>
</evidence>
<evidence type="ECO:0000256" key="6">
    <source>
        <dbReference type="ARBA" id="ARBA00023277"/>
    </source>
</evidence>
<dbReference type="Pfam" id="PF02015">
    <property type="entry name" value="Glyco_hydro_45"/>
    <property type="match status" value="1"/>
</dbReference>
<comment type="caution">
    <text evidence="12">The sequence shown here is derived from an EMBL/GenBank/DDBJ whole genome shotgun (WGS) entry which is preliminary data.</text>
</comment>
<name>A0AAV9UP43_9PEZI</name>
<evidence type="ECO:0000256" key="7">
    <source>
        <dbReference type="ARBA" id="ARBA00023295"/>
    </source>
</evidence>
<comment type="similarity">
    <text evidence="2">Belongs to the glycosyl hydrolase 45 (cellulase K) family.</text>
</comment>
<sequence length="280" mass="30595">MSFSKFFTASVLLAGMAPQVAYGQAKTSVSGVAQTSLYWDCCKSSCSWADHGFFVGNPINTCDINGTRLTDWNLGTGCSDGESFSCQDQIPWAVNETFSYGFVGAFLDGYGERTWCCGCYEVEFTDGPIKGKKMVVQASNTNYDAKGYSQFNFGIPGGYDYASACAKQFGPSEINTKENDGVLRRDQCDLLPDTLKPGCQWRFDWFKDAQRPNITWKRTACPKALTDISGCLRSDEQQFITKAETNDTLATPPSAAPIVGSMSAFYTFAFVAVLSAIVAF</sequence>
<dbReference type="SUPFAM" id="SSF50685">
    <property type="entry name" value="Barwin-like endoglucanases"/>
    <property type="match status" value="1"/>
</dbReference>
<keyword evidence="9" id="KW-1133">Transmembrane helix</keyword>
<dbReference type="GO" id="GO:0008810">
    <property type="term" value="F:cellulase activity"/>
    <property type="evidence" value="ECO:0007669"/>
    <property type="project" value="UniProtKB-EC"/>
</dbReference>
<evidence type="ECO:0000256" key="10">
    <source>
        <dbReference type="SAM" id="SignalP"/>
    </source>
</evidence>
<keyword evidence="6" id="KW-0119">Carbohydrate metabolism</keyword>
<keyword evidence="7" id="KW-0326">Glycosidase</keyword>